<reference evidence="2" key="1">
    <citation type="submission" date="2022-11" db="EMBL/GenBank/DDBJ databases">
        <title>Draft genome sequence of Hoeflea poritis E7-10 and Hoeflea prorocentri PM5-8, separated from scleractinian coral Porites lutea and marine dinoflagellate.</title>
        <authorList>
            <person name="Zhang G."/>
            <person name="Wei Q."/>
            <person name="Cai L."/>
        </authorList>
    </citation>
    <scope>NUCLEOTIDE SEQUENCE</scope>
    <source>
        <strain evidence="2">PM5-8</strain>
    </source>
</reference>
<feature type="transmembrane region" description="Helical" evidence="1">
    <location>
        <begin position="36"/>
        <end position="60"/>
    </location>
</feature>
<keyword evidence="1" id="KW-0472">Membrane</keyword>
<dbReference type="AlphaFoldDB" id="A0A9X3ZHQ8"/>
<feature type="transmembrane region" description="Helical" evidence="1">
    <location>
        <begin position="67"/>
        <end position="100"/>
    </location>
</feature>
<organism evidence="2 3">
    <name type="scientific">Hoeflea prorocentri</name>
    <dbReference type="NCBI Taxonomy" id="1922333"/>
    <lineage>
        <taxon>Bacteria</taxon>
        <taxon>Pseudomonadati</taxon>
        <taxon>Pseudomonadota</taxon>
        <taxon>Alphaproteobacteria</taxon>
        <taxon>Hyphomicrobiales</taxon>
        <taxon>Rhizobiaceae</taxon>
        <taxon>Hoeflea</taxon>
    </lineage>
</organism>
<evidence type="ECO:0000313" key="2">
    <source>
        <dbReference type="EMBL" id="MDA5398800.1"/>
    </source>
</evidence>
<comment type="caution">
    <text evidence="2">The sequence shown here is derived from an EMBL/GenBank/DDBJ whole genome shotgun (WGS) entry which is preliminary data.</text>
</comment>
<evidence type="ECO:0008006" key="4">
    <source>
        <dbReference type="Google" id="ProtNLM"/>
    </source>
</evidence>
<keyword evidence="3" id="KW-1185">Reference proteome</keyword>
<proteinExistence type="predicted"/>
<evidence type="ECO:0000256" key="1">
    <source>
        <dbReference type="SAM" id="Phobius"/>
    </source>
</evidence>
<dbReference type="EMBL" id="JAPJZI010000001">
    <property type="protein sequence ID" value="MDA5398800.1"/>
    <property type="molecule type" value="Genomic_DNA"/>
</dbReference>
<gene>
    <name evidence="2" type="ORF">OQ273_09490</name>
</gene>
<protein>
    <recommendedName>
        <fullName evidence="4">Yip1 domain-containing protein</fullName>
    </recommendedName>
</protein>
<accession>A0A9X3ZHQ8</accession>
<feature type="transmembrane region" description="Helical" evidence="1">
    <location>
        <begin position="156"/>
        <end position="173"/>
    </location>
</feature>
<dbReference type="Proteomes" id="UP001151234">
    <property type="component" value="Unassembled WGS sequence"/>
</dbReference>
<dbReference type="RefSeq" id="WP_267990204.1">
    <property type="nucleotide sequence ID" value="NZ_JAPJZI010000001.1"/>
</dbReference>
<keyword evidence="1" id="KW-1133">Transmembrane helix</keyword>
<name>A0A9X3ZHQ8_9HYPH</name>
<sequence>MDWFDIITQLRDMIGRALWFDPAVYDTAYMDDRTRFISTLVVFLAGASLLLGQCFALFLVAASPLGFLLGLIFSGLSLAVRLGLWVTCSVFFAAIVFGVVNAPWNFISVIFVATAPLVFGFLAVLPSIGIIILYMLYGWTCLTMMYGLFYGAQVPFLPGAVCMLLGWIAVSLLERLFFTRSHTAQSGGFLFASRQLSRFTSDQILEFVKQKVRSR</sequence>
<keyword evidence="1" id="KW-0812">Transmembrane</keyword>
<evidence type="ECO:0000313" key="3">
    <source>
        <dbReference type="Proteomes" id="UP001151234"/>
    </source>
</evidence>